<dbReference type="EMBL" id="GGEC01044392">
    <property type="protein sequence ID" value="MBX24876.1"/>
    <property type="molecule type" value="Transcribed_RNA"/>
</dbReference>
<sequence length="16" mass="1842">MLFQMNLCNPSLSSRT</sequence>
<dbReference type="AlphaFoldDB" id="A0A2P2M3T0"/>
<evidence type="ECO:0000313" key="1">
    <source>
        <dbReference type="EMBL" id="MBX24876.1"/>
    </source>
</evidence>
<proteinExistence type="predicted"/>
<protein>
    <submittedName>
        <fullName evidence="1">Uncharacterized protein</fullName>
    </submittedName>
</protein>
<organism evidence="1">
    <name type="scientific">Rhizophora mucronata</name>
    <name type="common">Asiatic mangrove</name>
    <dbReference type="NCBI Taxonomy" id="61149"/>
    <lineage>
        <taxon>Eukaryota</taxon>
        <taxon>Viridiplantae</taxon>
        <taxon>Streptophyta</taxon>
        <taxon>Embryophyta</taxon>
        <taxon>Tracheophyta</taxon>
        <taxon>Spermatophyta</taxon>
        <taxon>Magnoliopsida</taxon>
        <taxon>eudicotyledons</taxon>
        <taxon>Gunneridae</taxon>
        <taxon>Pentapetalae</taxon>
        <taxon>rosids</taxon>
        <taxon>fabids</taxon>
        <taxon>Malpighiales</taxon>
        <taxon>Rhizophoraceae</taxon>
        <taxon>Rhizophora</taxon>
    </lineage>
</organism>
<reference evidence="1" key="1">
    <citation type="submission" date="2018-02" db="EMBL/GenBank/DDBJ databases">
        <title>Rhizophora mucronata_Transcriptome.</title>
        <authorList>
            <person name="Meera S.P."/>
            <person name="Sreeshan A."/>
            <person name="Augustine A."/>
        </authorList>
    </citation>
    <scope>NUCLEOTIDE SEQUENCE</scope>
    <source>
        <tissue evidence="1">Leaf</tissue>
    </source>
</reference>
<name>A0A2P2M3T0_RHIMU</name>
<accession>A0A2P2M3T0</accession>